<evidence type="ECO:0000313" key="2">
    <source>
        <dbReference type="EMBL" id="EPS64793.1"/>
    </source>
</evidence>
<organism evidence="2 3">
    <name type="scientific">Genlisea aurea</name>
    <dbReference type="NCBI Taxonomy" id="192259"/>
    <lineage>
        <taxon>Eukaryota</taxon>
        <taxon>Viridiplantae</taxon>
        <taxon>Streptophyta</taxon>
        <taxon>Embryophyta</taxon>
        <taxon>Tracheophyta</taxon>
        <taxon>Spermatophyta</taxon>
        <taxon>Magnoliopsida</taxon>
        <taxon>eudicotyledons</taxon>
        <taxon>Gunneridae</taxon>
        <taxon>Pentapetalae</taxon>
        <taxon>asterids</taxon>
        <taxon>lamiids</taxon>
        <taxon>Lamiales</taxon>
        <taxon>Lentibulariaceae</taxon>
        <taxon>Genlisea</taxon>
    </lineage>
</organism>
<gene>
    <name evidence="2" type="ORF">M569_09994</name>
</gene>
<feature type="compositionally biased region" description="Basic and acidic residues" evidence="1">
    <location>
        <begin position="19"/>
        <end position="33"/>
    </location>
</feature>
<feature type="non-terminal residue" evidence="2">
    <location>
        <position position="104"/>
    </location>
</feature>
<reference evidence="2 3" key="1">
    <citation type="journal article" date="2013" name="BMC Genomics">
        <title>The miniature genome of a carnivorous plant Genlisea aurea contains a low number of genes and short non-coding sequences.</title>
        <authorList>
            <person name="Leushkin E.V."/>
            <person name="Sutormin R.A."/>
            <person name="Nabieva E.R."/>
            <person name="Penin A.A."/>
            <person name="Kondrashov A.S."/>
            <person name="Logacheva M.D."/>
        </authorList>
    </citation>
    <scope>NUCLEOTIDE SEQUENCE [LARGE SCALE GENOMIC DNA]</scope>
</reference>
<accession>S8DP37</accession>
<dbReference type="EMBL" id="AUSU01004613">
    <property type="protein sequence ID" value="EPS64793.1"/>
    <property type="molecule type" value="Genomic_DNA"/>
</dbReference>
<sequence length="104" mass="12085">KKQGKTGLRGILMPSEQLPWDRRDFRKHERYGSDPRFGGAGFGSGGANSRWRDQHNSHAPLPPSPQPPPYHHHHNPHQPQRWYSDFRSSRPTPNGESWIRYLVL</sequence>
<keyword evidence="3" id="KW-1185">Reference proteome</keyword>
<comment type="caution">
    <text evidence="2">The sequence shown here is derived from an EMBL/GenBank/DDBJ whole genome shotgun (WGS) entry which is preliminary data.</text>
</comment>
<dbReference type="Proteomes" id="UP000015453">
    <property type="component" value="Unassembled WGS sequence"/>
</dbReference>
<feature type="region of interest" description="Disordered" evidence="1">
    <location>
        <begin position="1"/>
        <end position="96"/>
    </location>
</feature>
<evidence type="ECO:0000313" key="3">
    <source>
        <dbReference type="Proteomes" id="UP000015453"/>
    </source>
</evidence>
<protein>
    <submittedName>
        <fullName evidence="2">Uncharacterized protein</fullName>
    </submittedName>
</protein>
<feature type="non-terminal residue" evidence="2">
    <location>
        <position position="1"/>
    </location>
</feature>
<proteinExistence type="predicted"/>
<name>S8DP37_9LAMI</name>
<feature type="compositionally biased region" description="Pro residues" evidence="1">
    <location>
        <begin position="60"/>
        <end position="69"/>
    </location>
</feature>
<dbReference type="AlphaFoldDB" id="S8DP37"/>
<evidence type="ECO:0000256" key="1">
    <source>
        <dbReference type="SAM" id="MobiDB-lite"/>
    </source>
</evidence>